<evidence type="ECO:0000256" key="6">
    <source>
        <dbReference type="ARBA" id="ARBA00023136"/>
    </source>
</evidence>
<evidence type="ECO:0000256" key="2">
    <source>
        <dbReference type="ARBA" id="ARBA00022448"/>
    </source>
</evidence>
<keyword evidence="2" id="KW-0813">Transport</keyword>
<evidence type="ECO:0000256" key="7">
    <source>
        <dbReference type="SAM" id="Phobius"/>
    </source>
</evidence>
<dbReference type="InterPro" id="IPR036259">
    <property type="entry name" value="MFS_trans_sf"/>
</dbReference>
<evidence type="ECO:0000256" key="4">
    <source>
        <dbReference type="ARBA" id="ARBA00022692"/>
    </source>
</evidence>
<name>A0ABN3BR08_9MICC</name>
<evidence type="ECO:0000256" key="3">
    <source>
        <dbReference type="ARBA" id="ARBA00022475"/>
    </source>
</evidence>
<gene>
    <name evidence="9" type="ORF">GCM10009849_14580</name>
</gene>
<feature type="transmembrane region" description="Helical" evidence="7">
    <location>
        <begin position="41"/>
        <end position="64"/>
    </location>
</feature>
<keyword evidence="3" id="KW-1003">Cell membrane</keyword>
<feature type="transmembrane region" description="Helical" evidence="7">
    <location>
        <begin position="303"/>
        <end position="325"/>
    </location>
</feature>
<feature type="transmembrane region" description="Helical" evidence="7">
    <location>
        <begin position="246"/>
        <end position="265"/>
    </location>
</feature>
<dbReference type="EMBL" id="BAAAQW010000003">
    <property type="protein sequence ID" value="GAA2199154.1"/>
    <property type="molecule type" value="Genomic_DNA"/>
</dbReference>
<accession>A0ABN3BR08</accession>
<feature type="transmembrane region" description="Helical" evidence="7">
    <location>
        <begin position="102"/>
        <end position="119"/>
    </location>
</feature>
<feature type="transmembrane region" description="Helical" evidence="7">
    <location>
        <begin position="206"/>
        <end position="226"/>
    </location>
</feature>
<dbReference type="InterPro" id="IPR020846">
    <property type="entry name" value="MFS_dom"/>
</dbReference>
<comment type="subcellular location">
    <subcellularLocation>
        <location evidence="1">Cell membrane</location>
        <topology evidence="1">Multi-pass membrane protein</topology>
    </subcellularLocation>
</comment>
<protein>
    <submittedName>
        <fullName evidence="9">MFS transporter</fullName>
    </submittedName>
</protein>
<evidence type="ECO:0000256" key="1">
    <source>
        <dbReference type="ARBA" id="ARBA00004651"/>
    </source>
</evidence>
<feature type="transmembrane region" description="Helical" evidence="7">
    <location>
        <begin position="76"/>
        <end position="96"/>
    </location>
</feature>
<dbReference type="CDD" id="cd17325">
    <property type="entry name" value="MFS_MdtG_SLC18_like"/>
    <property type="match status" value="1"/>
</dbReference>
<feature type="transmembrane region" description="Helical" evidence="7">
    <location>
        <begin position="337"/>
        <end position="356"/>
    </location>
</feature>
<dbReference type="InterPro" id="IPR050171">
    <property type="entry name" value="MFS_Transporters"/>
</dbReference>
<comment type="caution">
    <text evidence="9">The sequence shown here is derived from an EMBL/GenBank/DDBJ whole genome shotgun (WGS) entry which is preliminary data.</text>
</comment>
<feature type="transmembrane region" description="Helical" evidence="7">
    <location>
        <begin position="12"/>
        <end position="35"/>
    </location>
</feature>
<evidence type="ECO:0000259" key="8">
    <source>
        <dbReference type="PROSITE" id="PS50850"/>
    </source>
</evidence>
<feature type="transmembrane region" description="Helical" evidence="7">
    <location>
        <begin position="167"/>
        <end position="185"/>
    </location>
</feature>
<keyword evidence="5 7" id="KW-1133">Transmembrane helix</keyword>
<feature type="transmembrane region" description="Helical" evidence="7">
    <location>
        <begin position="277"/>
        <end position="297"/>
    </location>
</feature>
<keyword evidence="6 7" id="KW-0472">Membrane</keyword>
<dbReference type="Gene3D" id="1.20.1250.20">
    <property type="entry name" value="MFS general substrate transporter like domains"/>
    <property type="match status" value="2"/>
</dbReference>
<reference evidence="9 10" key="1">
    <citation type="journal article" date="2019" name="Int. J. Syst. Evol. Microbiol.">
        <title>The Global Catalogue of Microorganisms (GCM) 10K type strain sequencing project: providing services to taxonomists for standard genome sequencing and annotation.</title>
        <authorList>
            <consortium name="The Broad Institute Genomics Platform"/>
            <consortium name="The Broad Institute Genome Sequencing Center for Infectious Disease"/>
            <person name="Wu L."/>
            <person name="Ma J."/>
        </authorList>
    </citation>
    <scope>NUCLEOTIDE SEQUENCE [LARGE SCALE GENOMIC DNA]</scope>
    <source>
        <strain evidence="9 10">JCM 16034</strain>
    </source>
</reference>
<proteinExistence type="predicted"/>
<dbReference type="PANTHER" id="PTHR23517:SF2">
    <property type="entry name" value="MULTIDRUG RESISTANCE PROTEIN MDTH"/>
    <property type="match status" value="1"/>
</dbReference>
<dbReference type="InterPro" id="IPR011701">
    <property type="entry name" value="MFS"/>
</dbReference>
<sequence length="397" mass="40595">MQRPGQFSLLSIAVPAFGPSVLFFLGEGAVLPVIALSARDLGASVAVAALTVTLVGLGSLLFNLPASYLTLRFGERWAIVGAQLAGAVALVLAALAQELWQLVPALVVLGMSGSVTGLARQKYLTEAVPVDYRARALSTLGGVSRIGIFIGPFLGAGAIQFWGLRGAYWLGAVVLAGASVVALWMRDLTADDGDGPRAPEPRLAQVAAGHWRVLTTVGLGVLFVAAVRQSRQVVIPLWADHLGLDATTAALVYGIAGGMDLLLFYPGGRTMDTRGRLAVAVPSMTLMGLSLIAMPWTGTFWPFLAASCVLGMGNGIGSGMVMTLGADFSPSPGRAQFLGLWRLMADAGTTAGPVLLSAVTAALGLGAGVAASGGLGLAAAAVLAWAVPRAQRRQAGA</sequence>
<dbReference type="SUPFAM" id="SSF103473">
    <property type="entry name" value="MFS general substrate transporter"/>
    <property type="match status" value="1"/>
</dbReference>
<feature type="domain" description="Major facilitator superfamily (MFS) profile" evidence="8">
    <location>
        <begin position="12"/>
        <end position="391"/>
    </location>
</feature>
<dbReference type="PANTHER" id="PTHR23517">
    <property type="entry name" value="RESISTANCE PROTEIN MDTM, PUTATIVE-RELATED-RELATED"/>
    <property type="match status" value="1"/>
</dbReference>
<keyword evidence="4 7" id="KW-0812">Transmembrane</keyword>
<keyword evidence="10" id="KW-1185">Reference proteome</keyword>
<dbReference type="PROSITE" id="PS50850">
    <property type="entry name" value="MFS"/>
    <property type="match status" value="1"/>
</dbReference>
<organism evidence="9 10">
    <name type="scientific">Sinomonas flava</name>
    <dbReference type="NCBI Taxonomy" id="496857"/>
    <lineage>
        <taxon>Bacteria</taxon>
        <taxon>Bacillati</taxon>
        <taxon>Actinomycetota</taxon>
        <taxon>Actinomycetes</taxon>
        <taxon>Micrococcales</taxon>
        <taxon>Micrococcaceae</taxon>
        <taxon>Sinomonas</taxon>
    </lineage>
</organism>
<dbReference type="Proteomes" id="UP001500432">
    <property type="component" value="Unassembled WGS sequence"/>
</dbReference>
<evidence type="ECO:0000256" key="5">
    <source>
        <dbReference type="ARBA" id="ARBA00022989"/>
    </source>
</evidence>
<feature type="transmembrane region" description="Helical" evidence="7">
    <location>
        <begin position="362"/>
        <end position="387"/>
    </location>
</feature>
<evidence type="ECO:0000313" key="10">
    <source>
        <dbReference type="Proteomes" id="UP001500432"/>
    </source>
</evidence>
<feature type="transmembrane region" description="Helical" evidence="7">
    <location>
        <begin position="140"/>
        <end position="161"/>
    </location>
</feature>
<dbReference type="RefSeq" id="WP_344298992.1">
    <property type="nucleotide sequence ID" value="NZ_BAAAQW010000003.1"/>
</dbReference>
<evidence type="ECO:0000313" key="9">
    <source>
        <dbReference type="EMBL" id="GAA2199154.1"/>
    </source>
</evidence>
<dbReference type="Pfam" id="PF07690">
    <property type="entry name" value="MFS_1"/>
    <property type="match status" value="1"/>
</dbReference>